<dbReference type="Pfam" id="PF00440">
    <property type="entry name" value="TetR_N"/>
    <property type="match status" value="1"/>
</dbReference>
<dbReference type="KEGG" id="ngv:CDO52_22160"/>
<dbReference type="InterPro" id="IPR001647">
    <property type="entry name" value="HTH_TetR"/>
</dbReference>
<evidence type="ECO:0000313" key="7">
    <source>
        <dbReference type="Proteomes" id="UP000215005"/>
    </source>
</evidence>
<keyword evidence="1" id="KW-0805">Transcription regulation</keyword>
<dbReference type="PANTHER" id="PTHR30055:SF234">
    <property type="entry name" value="HTH-TYPE TRANSCRIPTIONAL REGULATOR BETI"/>
    <property type="match status" value="1"/>
</dbReference>
<keyword evidence="3" id="KW-0804">Transcription</keyword>
<evidence type="ECO:0000256" key="4">
    <source>
        <dbReference type="PROSITE-ProRule" id="PRU00335"/>
    </source>
</evidence>
<reference evidence="6 7" key="1">
    <citation type="submission" date="2017-08" db="EMBL/GenBank/DDBJ databases">
        <title>The complete genome sequence of Nocardiopsis gilva YIM 90087.</title>
        <authorList>
            <person name="Yin M."/>
            <person name="Tang S."/>
        </authorList>
    </citation>
    <scope>NUCLEOTIDE SEQUENCE [LARGE SCALE GENOMIC DNA]</scope>
    <source>
        <strain evidence="6 7">YIM 90087</strain>
    </source>
</reference>
<dbReference type="OrthoDB" id="8701707at2"/>
<dbReference type="GO" id="GO:0003700">
    <property type="term" value="F:DNA-binding transcription factor activity"/>
    <property type="evidence" value="ECO:0007669"/>
    <property type="project" value="TreeGrafter"/>
</dbReference>
<dbReference type="Gene3D" id="1.10.357.10">
    <property type="entry name" value="Tetracycline Repressor, domain 2"/>
    <property type="match status" value="1"/>
</dbReference>
<feature type="domain" description="HTH tetR-type" evidence="5">
    <location>
        <begin position="3"/>
        <end position="63"/>
    </location>
</feature>
<feature type="DNA-binding region" description="H-T-H motif" evidence="4">
    <location>
        <begin position="26"/>
        <end position="45"/>
    </location>
</feature>
<dbReference type="SUPFAM" id="SSF46689">
    <property type="entry name" value="Homeodomain-like"/>
    <property type="match status" value="1"/>
</dbReference>
<dbReference type="Proteomes" id="UP000215005">
    <property type="component" value="Chromosome"/>
</dbReference>
<evidence type="ECO:0000256" key="1">
    <source>
        <dbReference type="ARBA" id="ARBA00023015"/>
    </source>
</evidence>
<dbReference type="AlphaFoldDB" id="A0A223SAJ1"/>
<keyword evidence="2 4" id="KW-0238">DNA-binding</keyword>
<evidence type="ECO:0000313" key="6">
    <source>
        <dbReference type="EMBL" id="ASU85135.1"/>
    </source>
</evidence>
<protein>
    <submittedName>
        <fullName evidence="6">TetR/AcrR family transcriptional regulator</fullName>
    </submittedName>
</protein>
<dbReference type="Gene3D" id="1.10.10.60">
    <property type="entry name" value="Homeodomain-like"/>
    <property type="match status" value="1"/>
</dbReference>
<dbReference type="EMBL" id="CP022753">
    <property type="protein sequence ID" value="ASU85135.1"/>
    <property type="molecule type" value="Genomic_DNA"/>
</dbReference>
<dbReference type="PROSITE" id="PS50977">
    <property type="entry name" value="HTH_TETR_2"/>
    <property type="match status" value="1"/>
</dbReference>
<gene>
    <name evidence="6" type="ORF">CDO52_22160</name>
</gene>
<accession>A0A223SAJ1</accession>
<dbReference type="PANTHER" id="PTHR30055">
    <property type="entry name" value="HTH-TYPE TRANSCRIPTIONAL REGULATOR RUTR"/>
    <property type="match status" value="1"/>
</dbReference>
<organism evidence="6 7">
    <name type="scientific">Nocardiopsis gilva YIM 90087</name>
    <dbReference type="NCBI Taxonomy" id="1235441"/>
    <lineage>
        <taxon>Bacteria</taxon>
        <taxon>Bacillati</taxon>
        <taxon>Actinomycetota</taxon>
        <taxon>Actinomycetes</taxon>
        <taxon>Streptosporangiales</taxon>
        <taxon>Nocardiopsidaceae</taxon>
        <taxon>Nocardiopsis</taxon>
    </lineage>
</organism>
<name>A0A223SAJ1_9ACTN</name>
<evidence type="ECO:0000256" key="3">
    <source>
        <dbReference type="ARBA" id="ARBA00023163"/>
    </source>
</evidence>
<proteinExistence type="predicted"/>
<dbReference type="InterPro" id="IPR036271">
    <property type="entry name" value="Tet_transcr_reg_TetR-rel_C_sf"/>
</dbReference>
<dbReference type="InterPro" id="IPR009057">
    <property type="entry name" value="Homeodomain-like_sf"/>
</dbReference>
<dbReference type="SUPFAM" id="SSF48498">
    <property type="entry name" value="Tetracyclin repressor-like, C-terminal domain"/>
    <property type="match status" value="1"/>
</dbReference>
<dbReference type="GO" id="GO:0000976">
    <property type="term" value="F:transcription cis-regulatory region binding"/>
    <property type="evidence" value="ECO:0007669"/>
    <property type="project" value="TreeGrafter"/>
</dbReference>
<dbReference type="PRINTS" id="PR00455">
    <property type="entry name" value="HTHTETR"/>
</dbReference>
<dbReference type="InterPro" id="IPR050109">
    <property type="entry name" value="HTH-type_TetR-like_transc_reg"/>
</dbReference>
<keyword evidence="7" id="KW-1185">Reference proteome</keyword>
<sequence>MRAATRERVWSAAVRVFARQGYAATNMRRIAAEAGISTGLIYRHAATKEELFADLVTRAAEGLGTVAERFRDARRPGETLRAFTEEFVGDLSGDGEYAEFHRLVHQAFAQGLQEGDGASAAVRTLVERRDELLRATVELIRCGQRSGGFRAGDPRELADCYFAMLDGLVTMRFGLGEGFCVPGVDTLTGFLAEGEHDG</sequence>
<evidence type="ECO:0000256" key="2">
    <source>
        <dbReference type="ARBA" id="ARBA00023125"/>
    </source>
</evidence>
<evidence type="ECO:0000259" key="5">
    <source>
        <dbReference type="PROSITE" id="PS50977"/>
    </source>
</evidence>